<evidence type="ECO:0000313" key="10">
    <source>
        <dbReference type="Proteomes" id="UP000467214"/>
    </source>
</evidence>
<feature type="domain" description="O-antigen ligase-related" evidence="6">
    <location>
        <begin position="294"/>
        <end position="411"/>
    </location>
</feature>
<comment type="subcellular location">
    <subcellularLocation>
        <location evidence="1">Membrane</location>
        <topology evidence="1">Multi-pass membrane protein</topology>
    </subcellularLocation>
</comment>
<evidence type="ECO:0000313" key="9">
    <source>
        <dbReference type="EMBL" id="MXR36594.1"/>
    </source>
</evidence>
<protein>
    <recommendedName>
        <fullName evidence="11">Virulence factor membrane-bound polymerase C-terminal domain-containing protein</fullName>
    </recommendedName>
</protein>
<dbReference type="PROSITE" id="PS51257">
    <property type="entry name" value="PROKAR_LIPOPROTEIN"/>
    <property type="match status" value="1"/>
</dbReference>
<keyword evidence="4 5" id="KW-0472">Membrane</keyword>
<keyword evidence="3 5" id="KW-1133">Transmembrane helix</keyword>
<feature type="domain" description="Protein glycosylation ligase" evidence="8">
    <location>
        <begin position="168"/>
        <end position="191"/>
    </location>
</feature>
<evidence type="ECO:0000259" key="8">
    <source>
        <dbReference type="Pfam" id="PF15864"/>
    </source>
</evidence>
<dbReference type="InterPro" id="IPR007016">
    <property type="entry name" value="O-antigen_ligase-rel_domated"/>
</dbReference>
<dbReference type="InterPro" id="IPR031726">
    <property type="entry name" value="PglL_A"/>
</dbReference>
<name>A0A845BMV0_9NEIS</name>
<evidence type="ECO:0000256" key="3">
    <source>
        <dbReference type="ARBA" id="ARBA00022989"/>
    </source>
</evidence>
<proteinExistence type="predicted"/>
<comment type="caution">
    <text evidence="9">The sequence shown here is derived from an EMBL/GenBank/DDBJ whole genome shotgun (WGS) entry which is preliminary data.</text>
</comment>
<evidence type="ECO:0000256" key="2">
    <source>
        <dbReference type="ARBA" id="ARBA00022692"/>
    </source>
</evidence>
<evidence type="ECO:0000256" key="4">
    <source>
        <dbReference type="ARBA" id="ARBA00023136"/>
    </source>
</evidence>
<dbReference type="PANTHER" id="PTHR37422:SF21">
    <property type="entry name" value="EXOQ-LIKE PROTEIN"/>
    <property type="match status" value="1"/>
</dbReference>
<keyword evidence="10" id="KW-1185">Reference proteome</keyword>
<dbReference type="AlphaFoldDB" id="A0A845BMV0"/>
<dbReference type="EMBL" id="WSSB01000004">
    <property type="protein sequence ID" value="MXR36594.1"/>
    <property type="molecule type" value="Genomic_DNA"/>
</dbReference>
<organism evidence="9 10">
    <name type="scientific">Craterilacuibacter sinensis</name>
    <dbReference type="NCBI Taxonomy" id="2686017"/>
    <lineage>
        <taxon>Bacteria</taxon>
        <taxon>Pseudomonadati</taxon>
        <taxon>Pseudomonadota</taxon>
        <taxon>Betaproteobacteria</taxon>
        <taxon>Neisseriales</taxon>
        <taxon>Neisseriaceae</taxon>
        <taxon>Craterilacuibacter</taxon>
    </lineage>
</organism>
<evidence type="ECO:0000256" key="1">
    <source>
        <dbReference type="ARBA" id="ARBA00004141"/>
    </source>
</evidence>
<feature type="transmembrane region" description="Helical" evidence="5">
    <location>
        <begin position="395"/>
        <end position="420"/>
    </location>
</feature>
<feature type="domain" description="Virulence factor membrane-bound polymerase C-terminal" evidence="7">
    <location>
        <begin position="434"/>
        <end position="609"/>
    </location>
</feature>
<reference evidence="9 10" key="1">
    <citation type="submission" date="2019-12" db="EMBL/GenBank/DDBJ databases">
        <title>Neisseriaceae gen. nov. sp. Genome sequencing and assembly.</title>
        <authorList>
            <person name="Liu Z."/>
            <person name="Li A."/>
        </authorList>
    </citation>
    <scope>NUCLEOTIDE SEQUENCE [LARGE SCALE GENOMIC DNA]</scope>
    <source>
        <strain evidence="9 10">B2N2-7</strain>
    </source>
</reference>
<accession>A0A845BMV0</accession>
<dbReference type="PANTHER" id="PTHR37422">
    <property type="entry name" value="TEICHURONIC ACID BIOSYNTHESIS PROTEIN TUAE"/>
    <property type="match status" value="1"/>
</dbReference>
<feature type="transmembrane region" description="Helical" evidence="5">
    <location>
        <begin position="454"/>
        <end position="474"/>
    </location>
</feature>
<dbReference type="RefSeq" id="WP_160795697.1">
    <property type="nucleotide sequence ID" value="NZ_WSSB01000004.1"/>
</dbReference>
<feature type="transmembrane region" description="Helical" evidence="5">
    <location>
        <begin position="297"/>
        <end position="319"/>
    </location>
</feature>
<dbReference type="Pfam" id="PF11846">
    <property type="entry name" value="Wzy_C_2"/>
    <property type="match status" value="1"/>
</dbReference>
<sequence>MLSLSRALLSTLRHVAIWPLPWLLIALTACLPFLSWLRFAPNSDWIGNAMALLLALLLILCGLLHMPASLRLSPALAMAGVLTLAAVAPLAGAPYPGTGLSLLAVIWLAALVAQTVVQLPREQVITTLCIGLVLGVGLQLLIGAVQVLGLVQPWGLWWVVSDGQHTLFGNIAQRNQYANYLTLALLAACWLYGRGRLRAWLLVPLLLLLALFLAWSASRLVLAYAMGLALLAGVMLWLTRGSQSLTPTPLPEGEGLAVSAFTGGGSAANHTLSPVGRGWRVAPGEGGDVATLRMAKALLFALLAIMLCQLFTAQINAALNAIGLPVNQASGIDRFMDGGFGARRWIEWQKAWSVFMAHPLFGVGLGGYAAQSVLLEPAFAGQWSESWLFTHCHNIVLQLLAETGIVGTLAVAGALLWAFLPWFKRENVGADALLVLGLALVLLGHSLFEYPLWYASFLMVFAVLMGVSPAKGFALPVRPALRRVGVLALVLVLAWQVIVGLVMYFDWVRWVMPSRDVAENKARIESLLQHGANPVWSYEADQLLSNYLDGSANHLALKLPLFERLAAYRPYPGTLIKLAMLRAHQGDAAGAEVALRQAIASFPDTAPQLAAMLAGPTDAALKPLQQISARAALAHQQAGASAAAQTVRTP</sequence>
<feature type="transmembrane region" description="Helical" evidence="5">
    <location>
        <begin position="20"/>
        <end position="39"/>
    </location>
</feature>
<feature type="transmembrane region" description="Helical" evidence="5">
    <location>
        <begin position="432"/>
        <end position="448"/>
    </location>
</feature>
<feature type="transmembrane region" description="Helical" evidence="5">
    <location>
        <begin position="199"/>
        <end position="215"/>
    </location>
</feature>
<dbReference type="Proteomes" id="UP000467214">
    <property type="component" value="Unassembled WGS sequence"/>
</dbReference>
<gene>
    <name evidence="9" type="ORF">GQF02_06375</name>
</gene>
<dbReference type="InterPro" id="IPR051533">
    <property type="entry name" value="WaaL-like"/>
</dbReference>
<feature type="transmembrane region" description="Helical" evidence="5">
    <location>
        <begin position="486"/>
        <end position="505"/>
    </location>
</feature>
<dbReference type="GO" id="GO:0016020">
    <property type="term" value="C:membrane"/>
    <property type="evidence" value="ECO:0007669"/>
    <property type="project" value="UniProtKB-SubCell"/>
</dbReference>
<keyword evidence="2 5" id="KW-0812">Transmembrane</keyword>
<feature type="transmembrane region" description="Helical" evidence="5">
    <location>
        <begin position="124"/>
        <end position="148"/>
    </location>
</feature>
<dbReference type="InterPro" id="IPR021797">
    <property type="entry name" value="Wzy_C_2"/>
</dbReference>
<evidence type="ECO:0008006" key="11">
    <source>
        <dbReference type="Google" id="ProtNLM"/>
    </source>
</evidence>
<feature type="transmembrane region" description="Helical" evidence="5">
    <location>
        <begin position="45"/>
        <end position="64"/>
    </location>
</feature>
<dbReference type="Pfam" id="PF04932">
    <property type="entry name" value="Wzy_C"/>
    <property type="match status" value="1"/>
</dbReference>
<evidence type="ECO:0000259" key="6">
    <source>
        <dbReference type="Pfam" id="PF04932"/>
    </source>
</evidence>
<evidence type="ECO:0000256" key="5">
    <source>
        <dbReference type="SAM" id="Phobius"/>
    </source>
</evidence>
<dbReference type="Pfam" id="PF15864">
    <property type="entry name" value="PglL_A"/>
    <property type="match status" value="1"/>
</dbReference>
<evidence type="ECO:0000259" key="7">
    <source>
        <dbReference type="Pfam" id="PF11846"/>
    </source>
</evidence>
<feature type="transmembrane region" description="Helical" evidence="5">
    <location>
        <begin position="221"/>
        <end position="238"/>
    </location>
</feature>